<keyword evidence="3" id="KW-0732">Signal</keyword>
<evidence type="ECO:0000256" key="1">
    <source>
        <dbReference type="ARBA" id="ARBA00004613"/>
    </source>
</evidence>
<keyword evidence="6" id="KW-1185">Reference proteome</keyword>
<comment type="subcellular location">
    <subcellularLocation>
        <location evidence="1">Secreted</location>
    </subcellularLocation>
</comment>
<dbReference type="AlphaFoldDB" id="A0A0N9I866"/>
<evidence type="ECO:0000256" key="2">
    <source>
        <dbReference type="ARBA" id="ARBA00022525"/>
    </source>
</evidence>
<dbReference type="RefSeq" id="WP_054292871.1">
    <property type="nucleotide sequence ID" value="NZ_CP012752.1"/>
</dbReference>
<sequence>MVAHPDELAELDLYEVWASVKSLNEVLDPFDFTHRMAAYRRMIDATNQDGRFGADNRRNPLWGLMFQHQWQHRTGRLGGAGVRIDPDSPWGYGNYALCVIPWLGATAAGTVPGLVVAEPPGPSRFDYGRAEFGPAVADWRAYFELVAGDADEESARFALWKAHKTSLDVVARRIARIDPAPFGAAELEFLRGWCRMVDYLWAAAWRTDFDFMTEHGLDVLPERLLGTAGDPMPVKVRRNVRNVVALARMPDWRHRFNLRLWRRVMRTRAARDEVLVMLDAVFNPNAGNTAARRRMLGYLLRI</sequence>
<dbReference type="InterPro" id="IPR008499">
    <property type="entry name" value="Leg1"/>
</dbReference>
<evidence type="ECO:0000313" key="6">
    <source>
        <dbReference type="Proteomes" id="UP000063699"/>
    </source>
</evidence>
<dbReference type="PANTHER" id="PTHR18820">
    <property type="entry name" value="LEG1"/>
    <property type="match status" value="1"/>
</dbReference>
<reference evidence="5 6" key="1">
    <citation type="submission" date="2015-07" db="EMBL/GenBank/DDBJ databases">
        <title>Genome sequencing of Kibdelosporangium phytohabitans.</title>
        <authorList>
            <person name="Qin S."/>
            <person name="Xing K."/>
        </authorList>
    </citation>
    <scope>NUCLEOTIDE SEQUENCE [LARGE SCALE GENOMIC DNA]</scope>
    <source>
        <strain evidence="5 6">KLBMP1111</strain>
    </source>
</reference>
<organism evidence="5 6">
    <name type="scientific">Kibdelosporangium phytohabitans</name>
    <dbReference type="NCBI Taxonomy" id="860235"/>
    <lineage>
        <taxon>Bacteria</taxon>
        <taxon>Bacillati</taxon>
        <taxon>Actinomycetota</taxon>
        <taxon>Actinomycetes</taxon>
        <taxon>Pseudonocardiales</taxon>
        <taxon>Pseudonocardiaceae</taxon>
        <taxon>Kibdelosporangium</taxon>
    </lineage>
</organism>
<dbReference type="STRING" id="860235.AOZ06_32430"/>
<name>A0A0N9I866_9PSEU</name>
<evidence type="ECO:0000313" key="5">
    <source>
        <dbReference type="EMBL" id="ALG10969.1"/>
    </source>
</evidence>
<dbReference type="PANTHER" id="PTHR18820:SF1">
    <property type="entry name" value="PROTEIN LEG1 HOMOLOG"/>
    <property type="match status" value="1"/>
</dbReference>
<keyword evidence="4" id="KW-0325">Glycoprotein</keyword>
<dbReference type="Proteomes" id="UP000063699">
    <property type="component" value="Chromosome"/>
</dbReference>
<gene>
    <name evidence="5" type="ORF">AOZ06_32430</name>
</gene>
<evidence type="ECO:0000256" key="3">
    <source>
        <dbReference type="ARBA" id="ARBA00022729"/>
    </source>
</evidence>
<dbReference type="OrthoDB" id="4578805at2"/>
<keyword evidence="2" id="KW-0964">Secreted</keyword>
<dbReference type="EMBL" id="CP012752">
    <property type="protein sequence ID" value="ALG10969.1"/>
    <property type="molecule type" value="Genomic_DNA"/>
</dbReference>
<evidence type="ECO:0000256" key="4">
    <source>
        <dbReference type="ARBA" id="ARBA00023180"/>
    </source>
</evidence>
<dbReference type="KEGG" id="kphy:AOZ06_32430"/>
<dbReference type="GO" id="GO:0005615">
    <property type="term" value="C:extracellular space"/>
    <property type="evidence" value="ECO:0007669"/>
    <property type="project" value="TreeGrafter"/>
</dbReference>
<proteinExistence type="predicted"/>
<accession>A0A0N9I866</accession>
<protein>
    <submittedName>
        <fullName evidence="5">Uncharacterized protein</fullName>
    </submittedName>
</protein>
<dbReference type="Pfam" id="PF05612">
    <property type="entry name" value="Leg1"/>
    <property type="match status" value="1"/>
</dbReference>